<dbReference type="GO" id="GO:0006508">
    <property type="term" value="P:proteolysis"/>
    <property type="evidence" value="ECO:0007669"/>
    <property type="project" value="UniProtKB-KW"/>
</dbReference>
<evidence type="ECO:0000256" key="6">
    <source>
        <dbReference type="SAM" id="Phobius"/>
    </source>
</evidence>
<keyword evidence="3" id="KW-0720">Serine protease</keyword>
<name>A0A4W3K694_CALMI</name>
<keyword evidence="6" id="KW-0472">Membrane</keyword>
<protein>
    <submittedName>
        <fullName evidence="8">Chymotrypsinogen 2-like</fullName>
    </submittedName>
</protein>
<dbReference type="SMART" id="SM00020">
    <property type="entry name" value="Tryp_SPc"/>
    <property type="match status" value="1"/>
</dbReference>
<dbReference type="PANTHER" id="PTHR24250">
    <property type="entry name" value="CHYMOTRYPSIN-RELATED"/>
    <property type="match status" value="1"/>
</dbReference>
<evidence type="ECO:0000256" key="5">
    <source>
        <dbReference type="ARBA" id="ARBA00023157"/>
    </source>
</evidence>
<reference evidence="9" key="3">
    <citation type="journal article" date="2014" name="Nature">
        <title>Elephant shark genome provides unique insights into gnathostome evolution.</title>
        <authorList>
            <consortium name="International Elephant Shark Genome Sequencing Consortium"/>
            <person name="Venkatesh B."/>
            <person name="Lee A.P."/>
            <person name="Ravi V."/>
            <person name="Maurya A.K."/>
            <person name="Lian M.M."/>
            <person name="Swann J.B."/>
            <person name="Ohta Y."/>
            <person name="Flajnik M.F."/>
            <person name="Sutoh Y."/>
            <person name="Kasahara M."/>
            <person name="Hoon S."/>
            <person name="Gangu V."/>
            <person name="Roy S.W."/>
            <person name="Irimia M."/>
            <person name="Korzh V."/>
            <person name="Kondrychyn I."/>
            <person name="Lim Z.W."/>
            <person name="Tay B.H."/>
            <person name="Tohari S."/>
            <person name="Kong K.W."/>
            <person name="Ho S."/>
            <person name="Lorente-Galdos B."/>
            <person name="Quilez J."/>
            <person name="Marques-Bonet T."/>
            <person name="Raney B.J."/>
            <person name="Ingham P.W."/>
            <person name="Tay A."/>
            <person name="Hillier L.W."/>
            <person name="Minx P."/>
            <person name="Boehm T."/>
            <person name="Wilson R.K."/>
            <person name="Brenner S."/>
            <person name="Warren W.C."/>
        </authorList>
    </citation>
    <scope>NUCLEOTIDE SEQUENCE [LARGE SCALE GENOMIC DNA]</scope>
</reference>
<dbReference type="PROSITE" id="PS00135">
    <property type="entry name" value="TRYPSIN_SER"/>
    <property type="match status" value="1"/>
</dbReference>
<reference evidence="9" key="1">
    <citation type="journal article" date="2006" name="Science">
        <title>Ancient noncoding elements conserved in the human genome.</title>
        <authorList>
            <person name="Venkatesh B."/>
            <person name="Kirkness E.F."/>
            <person name="Loh Y.H."/>
            <person name="Halpern A.L."/>
            <person name="Lee A.P."/>
            <person name="Johnson J."/>
            <person name="Dandona N."/>
            <person name="Viswanathan L.D."/>
            <person name="Tay A."/>
            <person name="Venter J.C."/>
            <person name="Strausberg R.L."/>
            <person name="Brenner S."/>
        </authorList>
    </citation>
    <scope>NUCLEOTIDE SEQUENCE [LARGE SCALE GENOMIC DNA]</scope>
</reference>
<evidence type="ECO:0000256" key="2">
    <source>
        <dbReference type="ARBA" id="ARBA00022801"/>
    </source>
</evidence>
<feature type="transmembrane region" description="Helical" evidence="6">
    <location>
        <begin position="52"/>
        <end position="78"/>
    </location>
</feature>
<dbReference type="Gene3D" id="2.40.10.10">
    <property type="entry name" value="Trypsin-like serine proteases"/>
    <property type="match status" value="3"/>
</dbReference>
<keyword evidence="5" id="KW-1015">Disulfide bond</keyword>
<dbReference type="SUPFAM" id="SSF50494">
    <property type="entry name" value="Trypsin-like serine proteases"/>
    <property type="match status" value="1"/>
</dbReference>
<feature type="domain" description="Peptidase S1" evidence="7">
    <location>
        <begin position="31"/>
        <end position="261"/>
    </location>
</feature>
<sequence length="263" mass="28650">IYAVPSCFVSIQDIQCGKPTISPDITGFSRIVNGEEAVSGSWPWQVSLQDYYYYYFKCLGILYWIVVLYNLLLSQVICPSVWRKKKLLFFTQQNFGNLSVSCPFQAITHPQWNSNTINNDITLVKLKAPASMNSRVSPICLDTSQGMFPASTMCVTTGWGLTNPFAGSTPCKLQQATLPLLSNKGCEAYWGNKISDVMICAGAAGASSCMGDSGGPLICQSGGTWYLVGIVSWGSGFCSINSPGVYGRVSKFRTWVDQTIAAN</sequence>
<dbReference type="Proteomes" id="UP000314986">
    <property type="component" value="Unassembled WGS sequence"/>
</dbReference>
<dbReference type="InterPro" id="IPR009003">
    <property type="entry name" value="Peptidase_S1_PA"/>
</dbReference>
<evidence type="ECO:0000256" key="1">
    <source>
        <dbReference type="ARBA" id="ARBA00022670"/>
    </source>
</evidence>
<reference evidence="8" key="4">
    <citation type="submission" date="2025-08" db="UniProtKB">
        <authorList>
            <consortium name="Ensembl"/>
        </authorList>
    </citation>
    <scope>IDENTIFICATION</scope>
</reference>
<keyword evidence="6" id="KW-1133">Transmembrane helix</keyword>
<dbReference type="InterPro" id="IPR001254">
    <property type="entry name" value="Trypsin_dom"/>
</dbReference>
<dbReference type="FunFam" id="2.40.10.10:FF:000176">
    <property type="entry name" value="Chymotrypsinogen A"/>
    <property type="match status" value="1"/>
</dbReference>
<dbReference type="AlphaFoldDB" id="A0A4W3K694"/>
<reference evidence="9" key="2">
    <citation type="journal article" date="2007" name="PLoS Biol.">
        <title>Survey sequencing and comparative analysis of the elephant shark (Callorhinchus milii) genome.</title>
        <authorList>
            <person name="Venkatesh B."/>
            <person name="Kirkness E.F."/>
            <person name="Loh Y.H."/>
            <person name="Halpern A.L."/>
            <person name="Lee A.P."/>
            <person name="Johnson J."/>
            <person name="Dandona N."/>
            <person name="Viswanathan L.D."/>
            <person name="Tay A."/>
            <person name="Venter J.C."/>
            <person name="Strausberg R.L."/>
            <person name="Brenner S."/>
        </authorList>
    </citation>
    <scope>NUCLEOTIDE SEQUENCE [LARGE SCALE GENOMIC DNA]</scope>
</reference>
<evidence type="ECO:0000256" key="3">
    <source>
        <dbReference type="ARBA" id="ARBA00022825"/>
    </source>
</evidence>
<evidence type="ECO:0000256" key="4">
    <source>
        <dbReference type="ARBA" id="ARBA00023145"/>
    </source>
</evidence>
<dbReference type="Pfam" id="PF00089">
    <property type="entry name" value="Trypsin"/>
    <property type="match status" value="1"/>
</dbReference>
<evidence type="ECO:0000313" key="9">
    <source>
        <dbReference type="Proteomes" id="UP000314986"/>
    </source>
</evidence>
<keyword evidence="9" id="KW-1185">Reference proteome</keyword>
<keyword evidence="6" id="KW-0812">Transmembrane</keyword>
<dbReference type="InterPro" id="IPR043504">
    <property type="entry name" value="Peptidase_S1_PA_chymotrypsin"/>
</dbReference>
<keyword evidence="1" id="KW-0645">Protease</keyword>
<accession>A0A4W3K694</accession>
<dbReference type="PRINTS" id="PR00722">
    <property type="entry name" value="CHYMOTRYPSIN"/>
</dbReference>
<proteinExistence type="predicted"/>
<dbReference type="GeneTree" id="ENSGT00940000153216"/>
<dbReference type="InterPro" id="IPR001314">
    <property type="entry name" value="Peptidase_S1A"/>
</dbReference>
<evidence type="ECO:0000259" key="7">
    <source>
        <dbReference type="PROSITE" id="PS50240"/>
    </source>
</evidence>
<evidence type="ECO:0000313" key="8">
    <source>
        <dbReference type="Ensembl" id="ENSCMIP00000046848.1"/>
    </source>
</evidence>
<keyword evidence="2" id="KW-0378">Hydrolase</keyword>
<dbReference type="CDD" id="cd00190">
    <property type="entry name" value="Tryp_SPc"/>
    <property type="match status" value="1"/>
</dbReference>
<reference evidence="8" key="5">
    <citation type="submission" date="2025-09" db="UniProtKB">
        <authorList>
            <consortium name="Ensembl"/>
        </authorList>
    </citation>
    <scope>IDENTIFICATION</scope>
</reference>
<dbReference type="PANTHER" id="PTHR24250:SF50">
    <property type="entry name" value="PEPTIDASE S1 DOMAIN-CONTAINING PROTEIN"/>
    <property type="match status" value="1"/>
</dbReference>
<dbReference type="GO" id="GO:0004252">
    <property type="term" value="F:serine-type endopeptidase activity"/>
    <property type="evidence" value="ECO:0007669"/>
    <property type="project" value="InterPro"/>
</dbReference>
<keyword evidence="4" id="KW-0865">Zymogen</keyword>
<dbReference type="Ensembl" id="ENSCMIT00000047512.1">
    <property type="protein sequence ID" value="ENSCMIP00000046848.1"/>
    <property type="gene ID" value="ENSCMIG00000019234.1"/>
</dbReference>
<dbReference type="InterPro" id="IPR033116">
    <property type="entry name" value="TRYPSIN_SER"/>
</dbReference>
<dbReference type="PROSITE" id="PS50240">
    <property type="entry name" value="TRYPSIN_DOM"/>
    <property type="match status" value="1"/>
</dbReference>
<gene>
    <name evidence="8" type="primary">LOC103176141</name>
</gene>
<organism evidence="8 9">
    <name type="scientific">Callorhinchus milii</name>
    <name type="common">Ghost shark</name>
    <dbReference type="NCBI Taxonomy" id="7868"/>
    <lineage>
        <taxon>Eukaryota</taxon>
        <taxon>Metazoa</taxon>
        <taxon>Chordata</taxon>
        <taxon>Craniata</taxon>
        <taxon>Vertebrata</taxon>
        <taxon>Chondrichthyes</taxon>
        <taxon>Holocephali</taxon>
        <taxon>Chimaeriformes</taxon>
        <taxon>Callorhinchidae</taxon>
        <taxon>Callorhinchus</taxon>
    </lineage>
</organism>